<keyword evidence="2" id="KW-1185">Reference proteome</keyword>
<dbReference type="Proteomes" id="UP000807504">
    <property type="component" value="Unassembled WGS sequence"/>
</dbReference>
<organism evidence="1 2">
    <name type="scientific">Argiope bruennichi</name>
    <name type="common">Wasp spider</name>
    <name type="synonym">Aranea bruennichi</name>
    <dbReference type="NCBI Taxonomy" id="94029"/>
    <lineage>
        <taxon>Eukaryota</taxon>
        <taxon>Metazoa</taxon>
        <taxon>Ecdysozoa</taxon>
        <taxon>Arthropoda</taxon>
        <taxon>Chelicerata</taxon>
        <taxon>Arachnida</taxon>
        <taxon>Araneae</taxon>
        <taxon>Araneomorphae</taxon>
        <taxon>Entelegynae</taxon>
        <taxon>Araneoidea</taxon>
        <taxon>Araneidae</taxon>
        <taxon>Argiope</taxon>
    </lineage>
</organism>
<name>A0A8T0E400_ARGBR</name>
<dbReference type="EMBL" id="JABXBU010002231">
    <property type="protein sequence ID" value="KAF8765163.1"/>
    <property type="molecule type" value="Genomic_DNA"/>
</dbReference>
<accession>A0A8T0E400</accession>
<sequence length="181" mass="21237">MKKLFRSIFTLPSIPKLHFISGAESEKDADNKSTFLNKSQTNDAIQVIQQYHPSVRRKFNEDLGLDAEIPRPMKEFSVINCYQTGNLKNIRHHKLSPIPEETEEELARWNESTEFDTNLTWTTKQKEKYNENKMHQIRNCLLSKEQQASFTKNAPEMIKMLQEMTLFTISKESKQKKNVTK</sequence>
<dbReference type="AlphaFoldDB" id="A0A8T0E400"/>
<reference evidence="1" key="2">
    <citation type="submission" date="2020-06" db="EMBL/GenBank/DDBJ databases">
        <authorList>
            <person name="Sheffer M."/>
        </authorList>
    </citation>
    <scope>NUCLEOTIDE SEQUENCE</scope>
</reference>
<evidence type="ECO:0000313" key="2">
    <source>
        <dbReference type="Proteomes" id="UP000807504"/>
    </source>
</evidence>
<reference evidence="1" key="1">
    <citation type="journal article" date="2020" name="bioRxiv">
        <title>Chromosome-level reference genome of the European wasp spider Argiope bruennichi: a resource for studies on range expansion and evolutionary adaptation.</title>
        <authorList>
            <person name="Sheffer M.M."/>
            <person name="Hoppe A."/>
            <person name="Krehenwinkel H."/>
            <person name="Uhl G."/>
            <person name="Kuss A.W."/>
            <person name="Jensen L."/>
            <person name="Jensen C."/>
            <person name="Gillespie R.G."/>
            <person name="Hoff K.J."/>
            <person name="Prost S."/>
        </authorList>
    </citation>
    <scope>NUCLEOTIDE SEQUENCE</scope>
</reference>
<comment type="caution">
    <text evidence="1">The sequence shown here is derived from an EMBL/GenBank/DDBJ whole genome shotgun (WGS) entry which is preliminary data.</text>
</comment>
<proteinExistence type="predicted"/>
<protein>
    <submittedName>
        <fullName evidence="1">Uncharacterized protein</fullName>
    </submittedName>
</protein>
<gene>
    <name evidence="1" type="ORF">HNY73_023153</name>
</gene>
<evidence type="ECO:0000313" key="1">
    <source>
        <dbReference type="EMBL" id="KAF8765163.1"/>
    </source>
</evidence>